<proteinExistence type="predicted"/>
<feature type="compositionally biased region" description="Basic and acidic residues" evidence="1">
    <location>
        <begin position="520"/>
        <end position="534"/>
    </location>
</feature>
<sequence>MISNTSKSLLVHPDKSRQQIKPNYEPKNIEEESASVYLLSVESEKQIEKANNSEKSILSEQSKQSTKSKHTQKDNSLISANTKKSIPAHPKKIQHRTSPNNYDYNIEEETASVYMLSNESEREPEKVENSEKSILSEQSKQSTKSKHTKKENSLKSASIKKSIPAHPSKTQQQTRTDHEPINIEEEMASVYMLSNESEREPEKEKNSEKSVLSEQSKQSTKSKRTENENLLKSASTKKSIPAHPNKTQHQPSPNHYNYNAEEETASVYMLSNESEREPEKAENSEKSILSEQSKQSTKSKRTQKENSLKSASIKKSIPAHLSKVQQQTRTINDPINIEEEMASVYMLSNESEREPEKEKNSEKSVLSEQSKQSTKSKRTQKENSLKSASTKKSIPAHPSKTQQQTRTDHEPINIEEEMASVYMLSNESEREPEQHKSEPKKEESSSIVQTPVHNQETPKQPDASSKAKKSVRTSTYDPSIFYTQSLPADNSPKPCPKINYTIKLKVTLKDIGLEGLDSIGTDREENRKSRDGSKSVHSYSLPRQNSSKNDTKTPKQASLLESAQKSHFAQTVKPKTRKKLQ</sequence>
<feature type="compositionally biased region" description="Basic and acidic residues" evidence="1">
    <location>
        <begin position="350"/>
        <end position="362"/>
    </location>
</feature>
<feature type="compositionally biased region" description="Polar residues" evidence="1">
    <location>
        <begin position="472"/>
        <end position="488"/>
    </location>
</feature>
<feature type="compositionally biased region" description="Polar residues" evidence="1">
    <location>
        <begin position="74"/>
        <end position="84"/>
    </location>
</feature>
<feature type="compositionally biased region" description="Basic and acidic residues" evidence="1">
    <location>
        <begin position="196"/>
        <end position="208"/>
    </location>
</feature>
<feature type="compositionally biased region" description="Polar residues" evidence="1">
    <location>
        <begin position="245"/>
        <end position="257"/>
    </location>
</feature>
<feature type="compositionally biased region" description="Basic and acidic residues" evidence="1">
    <location>
        <begin position="427"/>
        <end position="444"/>
    </location>
</feature>
<feature type="region of interest" description="Disordered" evidence="1">
    <location>
        <begin position="46"/>
        <end position="497"/>
    </location>
</feature>
<dbReference type="Proteomes" id="UP001470230">
    <property type="component" value="Unassembled WGS sequence"/>
</dbReference>
<keyword evidence="3" id="KW-1185">Reference proteome</keyword>
<reference evidence="2 3" key="1">
    <citation type="submission" date="2024-04" db="EMBL/GenBank/DDBJ databases">
        <title>Tritrichomonas musculus Genome.</title>
        <authorList>
            <person name="Alves-Ferreira E."/>
            <person name="Grigg M."/>
            <person name="Lorenzi H."/>
            <person name="Galac M."/>
        </authorList>
    </citation>
    <scope>NUCLEOTIDE SEQUENCE [LARGE SCALE GENOMIC DNA]</scope>
    <source>
        <strain evidence="2 3">EAF2021</strain>
    </source>
</reference>
<gene>
    <name evidence="2" type="ORF">M9Y10_000152</name>
</gene>
<evidence type="ECO:0000256" key="1">
    <source>
        <dbReference type="SAM" id="MobiDB-lite"/>
    </source>
</evidence>
<dbReference type="EMBL" id="JAPFFF010000001">
    <property type="protein sequence ID" value="KAK8897920.1"/>
    <property type="molecule type" value="Genomic_DNA"/>
</dbReference>
<feature type="compositionally biased region" description="Polar residues" evidence="1">
    <location>
        <begin position="535"/>
        <end position="569"/>
    </location>
</feature>
<feature type="region of interest" description="Disordered" evidence="1">
    <location>
        <begin position="515"/>
        <end position="581"/>
    </location>
</feature>
<evidence type="ECO:0000313" key="3">
    <source>
        <dbReference type="Proteomes" id="UP001470230"/>
    </source>
</evidence>
<feature type="compositionally biased region" description="Polar residues" evidence="1">
    <location>
        <begin position="323"/>
        <end position="333"/>
    </location>
</feature>
<feature type="compositionally biased region" description="Basic and acidic residues" evidence="1">
    <location>
        <begin position="273"/>
        <end position="285"/>
    </location>
</feature>
<organism evidence="2 3">
    <name type="scientific">Tritrichomonas musculus</name>
    <dbReference type="NCBI Taxonomy" id="1915356"/>
    <lineage>
        <taxon>Eukaryota</taxon>
        <taxon>Metamonada</taxon>
        <taxon>Parabasalia</taxon>
        <taxon>Tritrichomonadida</taxon>
        <taxon>Tritrichomonadidae</taxon>
        <taxon>Tritrichomonas</taxon>
    </lineage>
</organism>
<feature type="compositionally biased region" description="Basic and acidic residues" evidence="1">
    <location>
        <begin position="119"/>
        <end position="131"/>
    </location>
</feature>
<evidence type="ECO:0000313" key="2">
    <source>
        <dbReference type="EMBL" id="KAK8897920.1"/>
    </source>
</evidence>
<feature type="compositionally biased region" description="Polar residues" evidence="1">
    <location>
        <begin position="447"/>
        <end position="458"/>
    </location>
</feature>
<name>A0ABR2L6N4_9EUKA</name>
<comment type="caution">
    <text evidence="2">The sequence shown here is derived from an EMBL/GenBank/DDBJ whole genome shotgun (WGS) entry which is preliminary data.</text>
</comment>
<protein>
    <submittedName>
        <fullName evidence="2">Uncharacterized protein</fullName>
    </submittedName>
</protein>
<feature type="region of interest" description="Disordered" evidence="1">
    <location>
        <begin position="1"/>
        <end position="30"/>
    </location>
</feature>
<accession>A0ABR2L6N4</accession>
<feature type="compositionally biased region" description="Polar residues" evidence="1">
    <location>
        <begin position="209"/>
        <end position="219"/>
    </location>
</feature>